<dbReference type="RefSeq" id="WP_119322914.1">
    <property type="nucleotide sequence ID" value="NZ_AP025739.1"/>
</dbReference>
<dbReference type="AlphaFoldDB" id="A0A402D080"/>
<evidence type="ECO:0000256" key="1">
    <source>
        <dbReference type="SAM" id="MobiDB-lite"/>
    </source>
</evidence>
<protein>
    <submittedName>
        <fullName evidence="2">Uncharacterized protein</fullName>
    </submittedName>
</protein>
<reference evidence="2 3" key="1">
    <citation type="journal article" date="2019" name="Int. J. Syst. Evol. Microbiol.">
        <title>Capsulimonas corticalis gen. nov., sp. nov., an aerobic capsulated bacterium, of a novel bacterial order, Capsulimonadales ord. nov., of the class Armatimonadia of the phylum Armatimonadetes.</title>
        <authorList>
            <person name="Li J."/>
            <person name="Kudo C."/>
            <person name="Tonouchi A."/>
        </authorList>
    </citation>
    <scope>NUCLEOTIDE SEQUENCE [LARGE SCALE GENOMIC DNA]</scope>
    <source>
        <strain evidence="2 3">AX-7</strain>
    </source>
</reference>
<name>A0A402D080_9BACT</name>
<evidence type="ECO:0000313" key="3">
    <source>
        <dbReference type="Proteomes" id="UP000287394"/>
    </source>
</evidence>
<sequence length="155" mass="16324">MNMQNMTQKQKTIASAIAIVVILVLGGRLVAQAVDVIAPDNLPGYFALAINPNPNMTPEQNTANMGLGMCRLSISIDHTYRFGDMRGSWRHSGDTLSLTPDGSGGQAFQASSMAAPLSAMTKPIDLKVGKDGKTLSAPDTGAGPLNFTKTSDAMR</sequence>
<evidence type="ECO:0000313" key="2">
    <source>
        <dbReference type="EMBL" id="BDI33750.1"/>
    </source>
</evidence>
<dbReference type="EMBL" id="AP025739">
    <property type="protein sequence ID" value="BDI33750.1"/>
    <property type="molecule type" value="Genomic_DNA"/>
</dbReference>
<gene>
    <name evidence="2" type="ORF">CCAX7_58010</name>
</gene>
<keyword evidence="3" id="KW-1185">Reference proteome</keyword>
<organism evidence="2 3">
    <name type="scientific">Capsulimonas corticalis</name>
    <dbReference type="NCBI Taxonomy" id="2219043"/>
    <lineage>
        <taxon>Bacteria</taxon>
        <taxon>Bacillati</taxon>
        <taxon>Armatimonadota</taxon>
        <taxon>Armatimonadia</taxon>
        <taxon>Capsulimonadales</taxon>
        <taxon>Capsulimonadaceae</taxon>
        <taxon>Capsulimonas</taxon>
    </lineage>
</organism>
<proteinExistence type="predicted"/>
<dbReference type="Proteomes" id="UP000287394">
    <property type="component" value="Chromosome"/>
</dbReference>
<feature type="region of interest" description="Disordered" evidence="1">
    <location>
        <begin position="131"/>
        <end position="155"/>
    </location>
</feature>
<dbReference type="KEGG" id="ccot:CCAX7_58010"/>
<accession>A0A402D080</accession>